<feature type="transmembrane region" description="Helical" evidence="1">
    <location>
        <begin position="298"/>
        <end position="317"/>
    </location>
</feature>
<accession>A0A421B1I7</accession>
<keyword evidence="1" id="KW-0472">Membrane</keyword>
<feature type="chain" id="PRO_5019513935" evidence="2">
    <location>
        <begin position="24"/>
        <end position="322"/>
    </location>
</feature>
<comment type="caution">
    <text evidence="4">The sequence shown here is derived from an EMBL/GenBank/DDBJ whole genome shotgun (WGS) entry which is preliminary data.</text>
</comment>
<dbReference type="Pfam" id="PF04213">
    <property type="entry name" value="HtaA"/>
    <property type="match status" value="1"/>
</dbReference>
<dbReference type="EMBL" id="RCDD01000003">
    <property type="protein sequence ID" value="RLK58220.1"/>
    <property type="molecule type" value="Genomic_DNA"/>
</dbReference>
<reference evidence="4 5" key="1">
    <citation type="submission" date="2018-10" db="EMBL/GenBank/DDBJ databases">
        <title>Genomic Encyclopedia of Archaeal and Bacterial Type Strains, Phase II (KMG-II): from individual species to whole genera.</title>
        <authorList>
            <person name="Goeker M."/>
        </authorList>
    </citation>
    <scope>NUCLEOTIDE SEQUENCE [LARGE SCALE GENOMIC DNA]</scope>
    <source>
        <strain evidence="4 5">DSM 45657</strain>
    </source>
</reference>
<organism evidence="4 5">
    <name type="scientific">Actinokineospora cianjurensis</name>
    <dbReference type="NCBI Taxonomy" id="585224"/>
    <lineage>
        <taxon>Bacteria</taxon>
        <taxon>Bacillati</taxon>
        <taxon>Actinomycetota</taxon>
        <taxon>Actinomycetes</taxon>
        <taxon>Pseudonocardiales</taxon>
        <taxon>Pseudonocardiaceae</taxon>
        <taxon>Actinokineospora</taxon>
    </lineage>
</organism>
<evidence type="ECO:0000259" key="3">
    <source>
        <dbReference type="Pfam" id="PF04213"/>
    </source>
</evidence>
<feature type="domain" description="Htaa" evidence="3">
    <location>
        <begin position="71"/>
        <end position="247"/>
    </location>
</feature>
<dbReference type="AlphaFoldDB" id="A0A421B1I7"/>
<evidence type="ECO:0000313" key="4">
    <source>
        <dbReference type="EMBL" id="RLK58220.1"/>
    </source>
</evidence>
<keyword evidence="5" id="KW-1185">Reference proteome</keyword>
<dbReference type="OrthoDB" id="7210788at2"/>
<protein>
    <submittedName>
        <fullName evidence="4">Htaa protein</fullName>
    </submittedName>
</protein>
<proteinExistence type="predicted"/>
<evidence type="ECO:0000256" key="2">
    <source>
        <dbReference type="SAM" id="SignalP"/>
    </source>
</evidence>
<keyword evidence="1" id="KW-1133">Transmembrane helix</keyword>
<feature type="signal peptide" evidence="2">
    <location>
        <begin position="1"/>
        <end position="23"/>
    </location>
</feature>
<dbReference type="InterPro" id="IPR007331">
    <property type="entry name" value="Htaa"/>
</dbReference>
<evidence type="ECO:0000313" key="5">
    <source>
        <dbReference type="Proteomes" id="UP000282454"/>
    </source>
</evidence>
<dbReference type="RefSeq" id="WP_121392679.1">
    <property type="nucleotide sequence ID" value="NZ_RCDD01000003.1"/>
</dbReference>
<sequence>MSVSLVTGAMLLAVLTPTSTPVATTTTTAPPPVRAVQETTTTTTPVTTTAPVTTTTTAPGCDLTQANARKGDLVWGFKKSFRQYVGVGLAGATGNSITATNGATITALDEVVRDGVPNPAGIATGAYRFTFDSADYTSPTRFTSRYRGTVAFSYPAHFFTLLLSDPWVTTANGTATLHADIELKATPGAPTQPTNLPDVALARLTPPAAAPVNGLLTWPDVPAALTSSEAFAGFYQAGAPLDPLTMTLAADCATTPTAPPTANPAVPTATAPTENLIPVARFRPTPDLASTGVDAEHGLWAGVVLLLAGLALVLAAYRPRRT</sequence>
<name>A0A421B1I7_9PSEU</name>
<keyword evidence="2" id="KW-0732">Signal</keyword>
<dbReference type="Proteomes" id="UP000282454">
    <property type="component" value="Unassembled WGS sequence"/>
</dbReference>
<keyword evidence="1" id="KW-0812">Transmembrane</keyword>
<evidence type="ECO:0000256" key="1">
    <source>
        <dbReference type="SAM" id="Phobius"/>
    </source>
</evidence>
<gene>
    <name evidence="4" type="ORF">CLV68_4314</name>
</gene>